<dbReference type="EMBL" id="KJ173786">
    <property type="protein sequence ID" value="AHL18483.1"/>
    <property type="molecule type" value="Genomic_DNA"/>
</dbReference>
<feature type="transmembrane region" description="Helical" evidence="2">
    <location>
        <begin position="572"/>
        <end position="594"/>
    </location>
</feature>
<sequence length="1174" mass="122607">MTEQVNIPVVATAKGLDKILKDVEALRSSFEGLGLDANDFEKSLNGIETAVAKTSRALRDSATSTRDSTRATRDEITGLKERLRTIKQSSNAEYELNRARKQRASSAAASEWDAEFAALTKVADAQAQVSNPSARYALYDVANAYKFMGAAMSGAAIYATVVAAQFEAAFTNVQRTGDFSKVEGGVEGVRSALVQLSGQIPLTFQELSAISTIGNQMGIAEENTIQFTSTVARFASVAGVSIDEVTKSFGGFMAQTGLSEKYLENFGSAMALVSINSNATEAQIMSLVREIAASASTAGFAADEIVGLAGSFASLQVAPERARGVLDTYFARLNSAVAEGGDKLQTFASITGMTSDALANMVKAGQGTEVFRAVLDGLAANSTNAVELTRNLDALGLSGLRAGNTFTRLVSGMKSVGQSFDDARTGFIEGAELNRQYAQTVDDLASQWTIFLNGLNGLIDAISGGAVPTLASLLTMINNVIFGLTEWLGNNKWAVWIGAFITGVIGIFGAMVLMRGMLLAGTAATYAMRHAVIQLGGTSVAAAGTMRGFASSLFGVGAGATAGARGVTALRIAVRGLLAATGVGLLVTLLGGAADALLGSGNYAESAALSMSEYEEATKHAGLGSGEAAEGANNLGDSLGNAGKAAEAAAVKVRTLVDYVSDLNGVFKRSGDLRFGSGAAMDQITLKWIELNEQIAKYQQEARTLAADKSLKEYWLGVAEAYDDQIRAAQLREEIAKIDDDLAKAQAGASTELQGNSKAAIENRKVFRDLLGSYEDYVSALASAGASQEQIQAVVSQLNSDFSAQATALGYSGGEIQVYGARFQDLATIIAQMPRDITIGFDPNPALQALNEFRAKAAEAGRQAGADAGAGVGSGLSGGIGGLDYDGIFGKQMEEGTKRGLNWWDGFWAGDDWVHKPIEDFFLSIGEGVRTFFTETAPEWAKGAGEWVAQLIVGAWEGVTGFFEWLNEQFSVNVQMFNTTGRQSGDTFAKGINDGTATTLNSSDPVGSWQRGINGNAWGNGSSVGTNMGNGILAGLKNSLNSNGTVNLLNNVQAPAGIRKGWSSGGYTGAGHWLEPAGVVHKGEYVIPKRHVNQRTGLPDTSYVASLQRGKSAPKMGYATGGHVGGGMTGPIGLDAATLNHLASILSVNLNVGQTQLAKATSRGDSRLAFTGSN</sequence>
<keyword evidence="2" id="KW-0472">Membrane</keyword>
<name>W8NWJ5_9CAUD</name>
<evidence type="ECO:0000256" key="1">
    <source>
        <dbReference type="ARBA" id="ARBA00022465"/>
    </source>
</evidence>
<keyword evidence="2" id="KW-1133">Transmembrane helix</keyword>
<accession>W8NWJ5</accession>
<evidence type="ECO:0000313" key="5">
    <source>
        <dbReference type="Proteomes" id="UP000019700"/>
    </source>
</evidence>
<keyword evidence="5" id="KW-1185">Reference proteome</keyword>
<feature type="transmembrane region" description="Helical" evidence="2">
    <location>
        <begin position="493"/>
        <end position="513"/>
    </location>
</feature>
<reference evidence="4 5" key="1">
    <citation type="journal article" date="2014" name="Arch. Virol.">
        <title>Complete genome sequence of a novel phage, vB_MoxS-ISF9, infecting methylotrophic Microbacterium: first report of a virulent Microbacterium phage.</title>
        <authorList>
            <person name="Zamani I."/>
            <person name="Bouzari M."/>
            <person name="Emtiazi G."/>
            <person name="Ghasemi S.M."/>
            <person name="Chang H.I."/>
        </authorList>
    </citation>
    <scope>NUCLEOTIDE SEQUENCE [LARGE SCALE GENOMIC DNA]</scope>
</reference>
<gene>
    <name evidence="4" type="ORF">ISF9_013</name>
</gene>
<keyword evidence="1" id="KW-1245">Viral tail assembly</keyword>
<protein>
    <recommendedName>
        <fullName evidence="3">Phage tail tape measure protein domain-containing protein</fullName>
    </recommendedName>
</protein>
<evidence type="ECO:0000259" key="3">
    <source>
        <dbReference type="Pfam" id="PF10145"/>
    </source>
</evidence>
<keyword evidence="2" id="KW-0812">Transmembrane</keyword>
<dbReference type="NCBIfam" id="TIGR01760">
    <property type="entry name" value="tape_meas_TP901"/>
    <property type="match status" value="1"/>
</dbReference>
<dbReference type="GO" id="GO:0098003">
    <property type="term" value="P:viral tail assembly"/>
    <property type="evidence" value="ECO:0007669"/>
    <property type="project" value="UniProtKB-KW"/>
</dbReference>
<evidence type="ECO:0000313" key="4">
    <source>
        <dbReference type="EMBL" id="AHL18483.1"/>
    </source>
</evidence>
<evidence type="ECO:0000256" key="2">
    <source>
        <dbReference type="SAM" id="Phobius"/>
    </source>
</evidence>
<dbReference type="Proteomes" id="UP000019700">
    <property type="component" value="Genome"/>
</dbReference>
<dbReference type="KEGG" id="vg:18938324"/>
<feature type="domain" description="Phage tail tape measure protein" evidence="3">
    <location>
        <begin position="194"/>
        <end position="377"/>
    </location>
</feature>
<organism evidence="4 5">
    <name type="scientific">Microbacterium phage vB_MoxS-ISF9</name>
    <dbReference type="NCBI Taxonomy" id="1458670"/>
    <lineage>
        <taxon>Viruses</taxon>
        <taxon>Duplodnaviria</taxon>
        <taxon>Heunggongvirae</taxon>
        <taxon>Uroviricota</taxon>
        <taxon>Caudoviricetes</taxon>
        <taxon>Farahnazvirus</taxon>
        <taxon>Farahnazvirus ISF9</taxon>
    </lineage>
</organism>
<dbReference type="GeneID" id="18938324"/>
<dbReference type="InterPro" id="IPR010090">
    <property type="entry name" value="Phage_tape_meas"/>
</dbReference>
<dbReference type="RefSeq" id="YP_009021458.1">
    <property type="nucleotide sequence ID" value="NC_023859.1"/>
</dbReference>
<proteinExistence type="predicted"/>
<dbReference type="Pfam" id="PF10145">
    <property type="entry name" value="PhageMin_Tail"/>
    <property type="match status" value="1"/>
</dbReference>
<keyword evidence="1" id="KW-1188">Viral release from host cell</keyword>